<name>A0AAV5VTL4_9BILA</name>
<dbReference type="InterPro" id="IPR019425">
    <property type="entry name" value="7TM_GPCR_serpentine_rcpt_Srt"/>
</dbReference>
<protein>
    <recommendedName>
        <fullName evidence="4">NADH:ubiquinone reductase (H(+)-translocating)</fullName>
    </recommendedName>
</protein>
<keyword evidence="3" id="KW-1185">Reference proteome</keyword>
<accession>A0AAV5VTL4</accession>
<keyword evidence="1" id="KW-0472">Membrane</keyword>
<evidence type="ECO:0000256" key="1">
    <source>
        <dbReference type="SAM" id="Phobius"/>
    </source>
</evidence>
<keyword evidence="1" id="KW-1133">Transmembrane helix</keyword>
<organism evidence="2 3">
    <name type="scientific">Pristionchus fissidentatus</name>
    <dbReference type="NCBI Taxonomy" id="1538716"/>
    <lineage>
        <taxon>Eukaryota</taxon>
        <taxon>Metazoa</taxon>
        <taxon>Ecdysozoa</taxon>
        <taxon>Nematoda</taxon>
        <taxon>Chromadorea</taxon>
        <taxon>Rhabditida</taxon>
        <taxon>Rhabditina</taxon>
        <taxon>Diplogasteromorpha</taxon>
        <taxon>Diplogasteroidea</taxon>
        <taxon>Neodiplogasteridae</taxon>
        <taxon>Pristionchus</taxon>
    </lineage>
</organism>
<dbReference type="AlphaFoldDB" id="A0AAV5VTL4"/>
<keyword evidence="1" id="KW-0812">Transmembrane</keyword>
<feature type="non-terminal residue" evidence="2">
    <location>
        <position position="129"/>
    </location>
</feature>
<evidence type="ECO:0000313" key="3">
    <source>
        <dbReference type="Proteomes" id="UP001432322"/>
    </source>
</evidence>
<evidence type="ECO:0008006" key="4">
    <source>
        <dbReference type="Google" id="ProtNLM"/>
    </source>
</evidence>
<proteinExistence type="predicted"/>
<feature type="transmembrane region" description="Helical" evidence="1">
    <location>
        <begin position="83"/>
        <end position="106"/>
    </location>
</feature>
<dbReference type="PANTHER" id="PTHR23021:SF11">
    <property type="entry name" value="SERPENTINE RECEPTOR, CLASS T"/>
    <property type="match status" value="1"/>
</dbReference>
<feature type="transmembrane region" description="Helical" evidence="1">
    <location>
        <begin position="6"/>
        <end position="28"/>
    </location>
</feature>
<dbReference type="PANTHER" id="PTHR23021">
    <property type="entry name" value="SERPENTINE RECEPTOR, CLASS T"/>
    <property type="match status" value="1"/>
</dbReference>
<reference evidence="2" key="1">
    <citation type="submission" date="2023-10" db="EMBL/GenBank/DDBJ databases">
        <title>Genome assembly of Pristionchus species.</title>
        <authorList>
            <person name="Yoshida K."/>
            <person name="Sommer R.J."/>
        </authorList>
    </citation>
    <scope>NUCLEOTIDE SEQUENCE</scope>
    <source>
        <strain evidence="2">RS5133</strain>
    </source>
</reference>
<sequence>MTFIDLMLWLSLVDIIALFIISIYNGILFLHGAVYCSSPLLNFVTGCIAMGCWCGASIGSLMLVINRICAFLGTASWLQNNTWLLILISTGYTFYFSLFTPPVGAWEVKNTNLFCRHLFIQNLNRLHCL</sequence>
<dbReference type="Pfam" id="PF10321">
    <property type="entry name" value="7TM_GPCR_Srt"/>
    <property type="match status" value="1"/>
</dbReference>
<dbReference type="EMBL" id="BTSY01000004">
    <property type="protein sequence ID" value="GMT22909.1"/>
    <property type="molecule type" value="Genomic_DNA"/>
</dbReference>
<comment type="caution">
    <text evidence="2">The sequence shown here is derived from an EMBL/GenBank/DDBJ whole genome shotgun (WGS) entry which is preliminary data.</text>
</comment>
<gene>
    <name evidence="2" type="ORF">PFISCL1PPCAC_14206</name>
</gene>
<dbReference type="Proteomes" id="UP001432322">
    <property type="component" value="Unassembled WGS sequence"/>
</dbReference>
<evidence type="ECO:0000313" key="2">
    <source>
        <dbReference type="EMBL" id="GMT22909.1"/>
    </source>
</evidence>
<feature type="transmembrane region" description="Helical" evidence="1">
    <location>
        <begin position="40"/>
        <end position="63"/>
    </location>
</feature>